<dbReference type="GO" id="GO:0030655">
    <property type="term" value="P:beta-lactam antibiotic catabolic process"/>
    <property type="evidence" value="ECO:0007669"/>
    <property type="project" value="InterPro"/>
</dbReference>
<dbReference type="PRINTS" id="PR00118">
    <property type="entry name" value="BLACTAMASEA"/>
</dbReference>
<evidence type="ECO:0000313" key="10">
    <source>
        <dbReference type="Proteomes" id="UP000292087"/>
    </source>
</evidence>
<dbReference type="PANTHER" id="PTHR35333">
    <property type="entry name" value="BETA-LACTAMASE"/>
    <property type="match status" value="1"/>
</dbReference>
<evidence type="ECO:0000256" key="4">
    <source>
        <dbReference type="ARBA" id="ARBA00022801"/>
    </source>
</evidence>
<dbReference type="Pfam" id="PF13354">
    <property type="entry name" value="Beta-lactamase2"/>
    <property type="match status" value="1"/>
</dbReference>
<dbReference type="GO" id="GO:0008800">
    <property type="term" value="F:beta-lactamase activity"/>
    <property type="evidence" value="ECO:0007669"/>
    <property type="project" value="UniProtKB-UniRule"/>
</dbReference>
<keyword evidence="4 6" id="KW-0378">Hydrolase</keyword>
<comment type="catalytic activity">
    <reaction evidence="1 6">
        <text>a beta-lactam + H2O = a substituted beta-amino acid</text>
        <dbReference type="Rhea" id="RHEA:20401"/>
        <dbReference type="ChEBI" id="CHEBI:15377"/>
        <dbReference type="ChEBI" id="CHEBI:35627"/>
        <dbReference type="ChEBI" id="CHEBI:140347"/>
        <dbReference type="EC" id="3.5.2.6"/>
    </reaction>
</comment>
<accession>A0A4Q8LNE8</accession>
<dbReference type="InterPro" id="IPR045155">
    <property type="entry name" value="Beta-lactam_cat"/>
</dbReference>
<evidence type="ECO:0000256" key="7">
    <source>
        <dbReference type="SAM" id="SignalP"/>
    </source>
</evidence>
<dbReference type="InterPro" id="IPR006311">
    <property type="entry name" value="TAT_signal"/>
</dbReference>
<dbReference type="PROSITE" id="PS00146">
    <property type="entry name" value="BETA_LACTAMASE_A"/>
    <property type="match status" value="1"/>
</dbReference>
<evidence type="ECO:0000259" key="8">
    <source>
        <dbReference type="Pfam" id="PF13354"/>
    </source>
</evidence>
<dbReference type="Gene3D" id="3.40.710.10">
    <property type="entry name" value="DD-peptidase/beta-lactamase superfamily"/>
    <property type="match status" value="1"/>
</dbReference>
<reference evidence="9 10" key="1">
    <citation type="submission" date="2019-02" db="EMBL/GenBank/DDBJ databases">
        <title>WGS of Pseudoxanthomonas species novum from clinical isolates.</title>
        <authorList>
            <person name="Bernier A.-M."/>
            <person name="Bernard K."/>
            <person name="Vachon A."/>
        </authorList>
    </citation>
    <scope>NUCLEOTIDE SEQUENCE [LARGE SCALE GENOMIC DNA]</scope>
    <source>
        <strain evidence="9 10">NML140781</strain>
    </source>
</reference>
<dbReference type="AlphaFoldDB" id="A0A4Q8LNE8"/>
<dbReference type="GO" id="GO:0046677">
    <property type="term" value="P:response to antibiotic"/>
    <property type="evidence" value="ECO:0007669"/>
    <property type="project" value="UniProtKB-UniRule"/>
</dbReference>
<feature type="domain" description="Beta-lactamase class A catalytic" evidence="8">
    <location>
        <begin position="61"/>
        <end position="278"/>
    </location>
</feature>
<gene>
    <name evidence="9" type="primary">bla</name>
    <name evidence="9" type="ORF">EA656_18430</name>
</gene>
<comment type="caution">
    <text evidence="9">The sequence shown here is derived from an EMBL/GenBank/DDBJ whole genome shotgun (WGS) entry which is preliminary data.</text>
</comment>
<dbReference type="NCBIfam" id="NF033103">
    <property type="entry name" value="bla_class_A"/>
    <property type="match status" value="1"/>
</dbReference>
<dbReference type="PROSITE" id="PS51318">
    <property type="entry name" value="TAT"/>
    <property type="match status" value="1"/>
</dbReference>
<comment type="similarity">
    <text evidence="2 6">Belongs to the class-A beta-lactamase family.</text>
</comment>
<dbReference type="SUPFAM" id="SSF56601">
    <property type="entry name" value="beta-lactamase/transpeptidase-like"/>
    <property type="match status" value="1"/>
</dbReference>
<dbReference type="EMBL" id="SHMF01000006">
    <property type="protein sequence ID" value="TAA31802.1"/>
    <property type="molecule type" value="Genomic_DNA"/>
</dbReference>
<dbReference type="Proteomes" id="UP000292087">
    <property type="component" value="Unassembled WGS sequence"/>
</dbReference>
<name>A0A4Q8LNE8_9GAMM</name>
<dbReference type="PANTHER" id="PTHR35333:SF3">
    <property type="entry name" value="BETA-LACTAMASE-TYPE TRANSPEPTIDASE FOLD CONTAINING PROTEIN"/>
    <property type="match status" value="1"/>
</dbReference>
<dbReference type="InterPro" id="IPR023650">
    <property type="entry name" value="Beta-lactam_class-A_AS"/>
</dbReference>
<evidence type="ECO:0000256" key="6">
    <source>
        <dbReference type="RuleBase" id="RU361140"/>
    </source>
</evidence>
<feature type="signal peptide" evidence="7">
    <location>
        <begin position="1"/>
        <end position="20"/>
    </location>
</feature>
<evidence type="ECO:0000256" key="2">
    <source>
        <dbReference type="ARBA" id="ARBA00009009"/>
    </source>
</evidence>
<keyword evidence="7" id="KW-0732">Signal</keyword>
<evidence type="ECO:0000256" key="5">
    <source>
        <dbReference type="ARBA" id="ARBA00023251"/>
    </source>
</evidence>
<evidence type="ECO:0000256" key="3">
    <source>
        <dbReference type="ARBA" id="ARBA00012865"/>
    </source>
</evidence>
<dbReference type="EC" id="3.5.2.6" evidence="3 6"/>
<organism evidence="9 10">
    <name type="scientific">Pseudoxanthomonas winnipegensis</name>
    <dbReference type="NCBI Taxonomy" id="2480810"/>
    <lineage>
        <taxon>Bacteria</taxon>
        <taxon>Pseudomonadati</taxon>
        <taxon>Pseudomonadota</taxon>
        <taxon>Gammaproteobacteria</taxon>
        <taxon>Lysobacterales</taxon>
        <taxon>Lysobacteraceae</taxon>
        <taxon>Pseudoxanthomonas</taxon>
    </lineage>
</organism>
<protein>
    <recommendedName>
        <fullName evidence="3 6">Beta-lactamase</fullName>
        <ecNumber evidence="3 6">3.5.2.6</ecNumber>
    </recommendedName>
</protein>
<evidence type="ECO:0000313" key="9">
    <source>
        <dbReference type="EMBL" id="TAA31802.1"/>
    </source>
</evidence>
<dbReference type="RefSeq" id="WP_130524928.1">
    <property type="nucleotide sequence ID" value="NZ_SHLZ01000007.1"/>
</dbReference>
<feature type="chain" id="PRO_5020530714" description="Beta-lactamase" evidence="7">
    <location>
        <begin position="21"/>
        <end position="305"/>
    </location>
</feature>
<proteinExistence type="inferred from homology"/>
<keyword evidence="5 6" id="KW-0046">Antibiotic resistance</keyword>
<evidence type="ECO:0000256" key="1">
    <source>
        <dbReference type="ARBA" id="ARBA00001526"/>
    </source>
</evidence>
<dbReference type="InterPro" id="IPR000871">
    <property type="entry name" value="Beta-lactam_class-A"/>
</dbReference>
<sequence length="305" mass="32149">MSDRRRFLQRSGTALLTAFAAPWAAAVAPVAPAAAKGGVAAAIAGARDFAALEQVSGGRLGVTLLEVGTGRRMGRRQDERFPMCSTFKALLAAHVLSLADAGALSLDERLPIRQAQLLSWAPESERHVGKDLTVRDLCRAAVTNSDNTAANLLLARAGGPPALTAFLRKQGDAVTRSDRYEPAMNGFALDDPRDTTSPAAVAASLARFAVGDGLSKASRAQYADWLIDNQTGDDCLRAGLGKRWRVGDKTGNNGRDTRNDLAVLWPLAGGTPWVLVALLQGARVDADQRDAVLARVGALADQMIG</sequence>
<dbReference type="InterPro" id="IPR012338">
    <property type="entry name" value="Beta-lactam/transpept-like"/>
</dbReference>